<proteinExistence type="predicted"/>
<dbReference type="AlphaFoldDB" id="A0A0E9TXR0"/>
<organism evidence="1">
    <name type="scientific">Anguilla anguilla</name>
    <name type="common">European freshwater eel</name>
    <name type="synonym">Muraena anguilla</name>
    <dbReference type="NCBI Taxonomy" id="7936"/>
    <lineage>
        <taxon>Eukaryota</taxon>
        <taxon>Metazoa</taxon>
        <taxon>Chordata</taxon>
        <taxon>Craniata</taxon>
        <taxon>Vertebrata</taxon>
        <taxon>Euteleostomi</taxon>
        <taxon>Actinopterygii</taxon>
        <taxon>Neopterygii</taxon>
        <taxon>Teleostei</taxon>
        <taxon>Anguilliformes</taxon>
        <taxon>Anguillidae</taxon>
        <taxon>Anguilla</taxon>
    </lineage>
</organism>
<protein>
    <submittedName>
        <fullName evidence="1">Uncharacterized protein</fullName>
    </submittedName>
</protein>
<reference evidence="1" key="2">
    <citation type="journal article" date="2015" name="Fish Shellfish Immunol.">
        <title>Early steps in the European eel (Anguilla anguilla)-Vibrio vulnificus interaction in the gills: Role of the RtxA13 toxin.</title>
        <authorList>
            <person name="Callol A."/>
            <person name="Pajuelo D."/>
            <person name="Ebbesson L."/>
            <person name="Teles M."/>
            <person name="MacKenzie S."/>
            <person name="Amaro C."/>
        </authorList>
    </citation>
    <scope>NUCLEOTIDE SEQUENCE</scope>
</reference>
<evidence type="ECO:0000313" key="1">
    <source>
        <dbReference type="EMBL" id="JAH58464.1"/>
    </source>
</evidence>
<name>A0A0E9TXR0_ANGAN</name>
<accession>A0A0E9TXR0</accession>
<sequence>MSLERKTDYYKTKEESCNGPKMIFALLSGSKRRYFPNPRLLLLRIILLF</sequence>
<reference evidence="1" key="1">
    <citation type="submission" date="2014-11" db="EMBL/GenBank/DDBJ databases">
        <authorList>
            <person name="Amaro Gonzalez C."/>
        </authorList>
    </citation>
    <scope>NUCLEOTIDE SEQUENCE</scope>
</reference>
<dbReference type="EMBL" id="GBXM01050113">
    <property type="protein sequence ID" value="JAH58464.1"/>
    <property type="molecule type" value="Transcribed_RNA"/>
</dbReference>